<dbReference type="SMART" id="SM00225">
    <property type="entry name" value="BTB"/>
    <property type="match status" value="1"/>
</dbReference>
<dbReference type="InterPro" id="IPR003968">
    <property type="entry name" value="K_chnl_volt-dep_Kv"/>
</dbReference>
<feature type="transmembrane region" description="Helical" evidence="13">
    <location>
        <begin position="299"/>
        <end position="319"/>
    </location>
</feature>
<evidence type="ECO:0000256" key="11">
    <source>
        <dbReference type="ARBA" id="ARBA00023303"/>
    </source>
</evidence>
<feature type="region of interest" description="Disordered" evidence="12">
    <location>
        <begin position="515"/>
        <end position="545"/>
    </location>
</feature>
<dbReference type="PRINTS" id="PR01491">
    <property type="entry name" value="KVCHANNEL"/>
</dbReference>
<keyword evidence="2" id="KW-0813">Transport</keyword>
<proteinExistence type="predicted"/>
<evidence type="ECO:0000313" key="15">
    <source>
        <dbReference type="Proteomes" id="UP001652625"/>
    </source>
</evidence>
<feature type="compositionally biased region" description="Basic and acidic residues" evidence="12">
    <location>
        <begin position="530"/>
        <end position="545"/>
    </location>
</feature>
<dbReference type="InterPro" id="IPR000210">
    <property type="entry name" value="BTB/POZ_dom"/>
</dbReference>
<protein>
    <submittedName>
        <fullName evidence="16">Potassium voltage-gated channel subfamily C member 1 isoform X1</fullName>
    </submittedName>
</protein>
<feature type="transmembrane region" description="Helical" evidence="13">
    <location>
        <begin position="179"/>
        <end position="199"/>
    </location>
</feature>
<comment type="subcellular location">
    <subcellularLocation>
        <location evidence="1">Membrane</location>
        <topology evidence="1">Multi-pass membrane protein</topology>
    </subcellularLocation>
</comment>
<evidence type="ECO:0000256" key="1">
    <source>
        <dbReference type="ARBA" id="ARBA00004141"/>
    </source>
</evidence>
<keyword evidence="15" id="KW-1185">Reference proteome</keyword>
<dbReference type="RefSeq" id="XP_065657375.1">
    <property type="nucleotide sequence ID" value="XM_065801303.1"/>
</dbReference>
<dbReference type="InterPro" id="IPR005821">
    <property type="entry name" value="Ion_trans_dom"/>
</dbReference>
<dbReference type="InterPro" id="IPR003974">
    <property type="entry name" value="K_chnl_volt-dep_Kv3"/>
</dbReference>
<accession>A0ABM4C6Z6</accession>
<name>A0ABM4C6Z6_HYDVU</name>
<dbReference type="InterPro" id="IPR003131">
    <property type="entry name" value="T1-type_BTB"/>
</dbReference>
<evidence type="ECO:0000256" key="9">
    <source>
        <dbReference type="ARBA" id="ARBA00023065"/>
    </source>
</evidence>
<dbReference type="SUPFAM" id="SSF81324">
    <property type="entry name" value="Voltage-gated potassium channels"/>
    <property type="match status" value="1"/>
</dbReference>
<dbReference type="Gene3D" id="1.20.120.350">
    <property type="entry name" value="Voltage-gated potassium channels. Chain C"/>
    <property type="match status" value="1"/>
</dbReference>
<evidence type="ECO:0000256" key="6">
    <source>
        <dbReference type="ARBA" id="ARBA00022882"/>
    </source>
</evidence>
<feature type="transmembrane region" description="Helical" evidence="13">
    <location>
        <begin position="331"/>
        <end position="348"/>
    </location>
</feature>
<keyword evidence="9" id="KW-0406">Ion transport</keyword>
<dbReference type="PANTHER" id="PTHR11537:SF252">
    <property type="entry name" value="POTASSIUM VOLTAGE-GATED CHANNEL PROTEIN SHAW"/>
    <property type="match status" value="1"/>
</dbReference>
<reference evidence="16" key="1">
    <citation type="submission" date="2025-08" db="UniProtKB">
        <authorList>
            <consortium name="RefSeq"/>
        </authorList>
    </citation>
    <scope>IDENTIFICATION</scope>
</reference>
<dbReference type="Pfam" id="PF00520">
    <property type="entry name" value="Ion_trans"/>
    <property type="match status" value="1"/>
</dbReference>
<keyword evidence="10 13" id="KW-0472">Membrane</keyword>
<dbReference type="PANTHER" id="PTHR11537">
    <property type="entry name" value="VOLTAGE-GATED POTASSIUM CHANNEL"/>
    <property type="match status" value="1"/>
</dbReference>
<evidence type="ECO:0000256" key="3">
    <source>
        <dbReference type="ARBA" id="ARBA00022538"/>
    </source>
</evidence>
<evidence type="ECO:0000256" key="12">
    <source>
        <dbReference type="SAM" id="MobiDB-lite"/>
    </source>
</evidence>
<dbReference type="PRINTS" id="PR01498">
    <property type="entry name" value="SHAWCHANNEL"/>
</dbReference>
<evidence type="ECO:0000313" key="16">
    <source>
        <dbReference type="RefSeq" id="XP_065657375.1"/>
    </source>
</evidence>
<dbReference type="Proteomes" id="UP001652625">
    <property type="component" value="Chromosome 07"/>
</dbReference>
<dbReference type="InterPro" id="IPR027359">
    <property type="entry name" value="Volt_channel_dom_sf"/>
</dbReference>
<feature type="domain" description="BTB" evidence="14">
    <location>
        <begin position="18"/>
        <end position="120"/>
    </location>
</feature>
<keyword evidence="8 13" id="KW-1133">Transmembrane helix</keyword>
<organism evidence="15 16">
    <name type="scientific">Hydra vulgaris</name>
    <name type="common">Hydra</name>
    <name type="synonym">Hydra attenuata</name>
    <dbReference type="NCBI Taxonomy" id="6087"/>
    <lineage>
        <taxon>Eukaryota</taxon>
        <taxon>Metazoa</taxon>
        <taxon>Cnidaria</taxon>
        <taxon>Hydrozoa</taxon>
        <taxon>Hydroidolina</taxon>
        <taxon>Anthoathecata</taxon>
        <taxon>Aplanulata</taxon>
        <taxon>Hydridae</taxon>
        <taxon>Hydra</taxon>
    </lineage>
</organism>
<keyword evidence="3" id="KW-0633">Potassium transport</keyword>
<evidence type="ECO:0000256" key="2">
    <source>
        <dbReference type="ARBA" id="ARBA00022448"/>
    </source>
</evidence>
<evidence type="ECO:0000256" key="4">
    <source>
        <dbReference type="ARBA" id="ARBA00022692"/>
    </source>
</evidence>
<keyword evidence="5" id="KW-0631">Potassium channel</keyword>
<gene>
    <name evidence="16" type="primary">LOC100201415</name>
</gene>
<sequence>MMNHEELLVTDGLKNNIGRIIINVGGSRHECYISTIQNFPDTRLFWIAETALAMENLSVETSEFFFDRHPGCFENILNYCRTGRLHCPKDVCGPLFQEELEFWGVDEMMMQPCCWPNYSEYREVSKNLKLFEVEEDELLLYEKNLDETSKGKVLLEKLTRKISHILPQKKYIENTITGINIFIVLLSIVTFCLSTEPVFKRQEKLFNSFEIFYCIFFTLDLILRIVCCPSMVNLFKEYLTWFDIISILPFYYEFVFKKREIGFLLLLRLLRIFRLPRYFKGFRGMIVIGETLKASFEQLLLLILVLTIPMVVFATMVYYAEKNSDSNFESIPRSFWWAIITLTTVGYGDMSPTSLAGKIIGGFCASFGILVVALPISIIGSNFSFYYSYAKAKMELPKHESKVLSQKNQNQRLKDKQDDDLFNSVYKKLQSVTTTNEENNAQRLAHTNNSYSFLNFSESAKLDDTASSENKVIDNCTQTCKFNEEYKETSFQFTNNKPSNNQLVDDEYIISISAKNEGSHKEKSHKKHSKNEDNEIESSKTENEDSCKVEIIVPNRNNQIKFTKLKTSHANLEEPCNFEILDEGSVIKFENQTNTRPIRNRSFTTIDQSSVCNLIKNHRSFTTTDETTYSDSTNHHPRCSVELNKLNHENKQVIHLDIVQYQPKKITNRDRANIRRKLVYRNTIHR</sequence>
<feature type="transmembrane region" description="Helical" evidence="13">
    <location>
        <begin position="238"/>
        <end position="254"/>
    </location>
</feature>
<dbReference type="GeneID" id="100201415"/>
<dbReference type="SUPFAM" id="SSF54695">
    <property type="entry name" value="POZ domain"/>
    <property type="match status" value="1"/>
</dbReference>
<evidence type="ECO:0000256" key="8">
    <source>
        <dbReference type="ARBA" id="ARBA00022989"/>
    </source>
</evidence>
<feature type="transmembrane region" description="Helical" evidence="13">
    <location>
        <begin position="211"/>
        <end position="232"/>
    </location>
</feature>
<dbReference type="Gene3D" id="1.10.287.70">
    <property type="match status" value="1"/>
</dbReference>
<evidence type="ECO:0000259" key="14">
    <source>
        <dbReference type="SMART" id="SM00225"/>
    </source>
</evidence>
<feature type="transmembrane region" description="Helical" evidence="13">
    <location>
        <begin position="360"/>
        <end position="389"/>
    </location>
</feature>
<keyword evidence="7" id="KW-0630">Potassium</keyword>
<keyword evidence="6" id="KW-0851">Voltage-gated channel</keyword>
<dbReference type="Gene3D" id="3.30.710.10">
    <property type="entry name" value="Potassium Channel Kv1.1, Chain A"/>
    <property type="match status" value="1"/>
</dbReference>
<evidence type="ECO:0000256" key="5">
    <source>
        <dbReference type="ARBA" id="ARBA00022826"/>
    </source>
</evidence>
<dbReference type="Pfam" id="PF02214">
    <property type="entry name" value="BTB_2"/>
    <property type="match status" value="1"/>
</dbReference>
<evidence type="ECO:0000256" key="7">
    <source>
        <dbReference type="ARBA" id="ARBA00022958"/>
    </source>
</evidence>
<evidence type="ECO:0000256" key="10">
    <source>
        <dbReference type="ARBA" id="ARBA00023136"/>
    </source>
</evidence>
<keyword evidence="11" id="KW-0407">Ion channel</keyword>
<dbReference type="InterPro" id="IPR011333">
    <property type="entry name" value="SKP1/BTB/POZ_sf"/>
</dbReference>
<keyword evidence="4 13" id="KW-0812">Transmembrane</keyword>
<dbReference type="InterPro" id="IPR028325">
    <property type="entry name" value="VG_K_chnl"/>
</dbReference>
<dbReference type="PRINTS" id="PR00169">
    <property type="entry name" value="KCHANNEL"/>
</dbReference>
<evidence type="ECO:0000256" key="13">
    <source>
        <dbReference type="SAM" id="Phobius"/>
    </source>
</evidence>